<comment type="caution">
    <text evidence="1">The sequence shown here is derived from an EMBL/GenBank/DDBJ whole genome shotgun (WGS) entry which is preliminary data.</text>
</comment>
<dbReference type="InParanoid" id="A0A1Y1UN35"/>
<dbReference type="Proteomes" id="UP000193218">
    <property type="component" value="Unassembled WGS sequence"/>
</dbReference>
<gene>
    <name evidence="1" type="ORF">BD324DRAFT_679449</name>
</gene>
<organism evidence="1 2">
    <name type="scientific">Kockovaella imperatae</name>
    <dbReference type="NCBI Taxonomy" id="4999"/>
    <lineage>
        <taxon>Eukaryota</taxon>
        <taxon>Fungi</taxon>
        <taxon>Dikarya</taxon>
        <taxon>Basidiomycota</taxon>
        <taxon>Agaricomycotina</taxon>
        <taxon>Tremellomycetes</taxon>
        <taxon>Tremellales</taxon>
        <taxon>Cuniculitremaceae</taxon>
        <taxon>Kockovaella</taxon>
    </lineage>
</organism>
<keyword evidence="2" id="KW-1185">Reference proteome</keyword>
<dbReference type="AlphaFoldDB" id="A0A1Y1UN35"/>
<dbReference type="OrthoDB" id="2392202at2759"/>
<dbReference type="RefSeq" id="XP_021872790.1">
    <property type="nucleotide sequence ID" value="XM_022019040.1"/>
</dbReference>
<dbReference type="EMBL" id="NBSH01000003">
    <property type="protein sequence ID" value="ORX38927.1"/>
    <property type="molecule type" value="Genomic_DNA"/>
</dbReference>
<reference evidence="1 2" key="1">
    <citation type="submission" date="2017-03" db="EMBL/GenBank/DDBJ databases">
        <title>Widespread Adenine N6-methylation of Active Genes in Fungi.</title>
        <authorList>
            <consortium name="DOE Joint Genome Institute"/>
            <person name="Mondo S.J."/>
            <person name="Dannebaum R.O."/>
            <person name="Kuo R.C."/>
            <person name="Louie K.B."/>
            <person name="Bewick A.J."/>
            <person name="Labutti K."/>
            <person name="Haridas S."/>
            <person name="Kuo A."/>
            <person name="Salamov A."/>
            <person name="Ahrendt S.R."/>
            <person name="Lau R."/>
            <person name="Bowen B.P."/>
            <person name="Lipzen A."/>
            <person name="Sullivan W."/>
            <person name="Andreopoulos W.B."/>
            <person name="Clum A."/>
            <person name="Lindquist E."/>
            <person name="Daum C."/>
            <person name="Northen T.R."/>
            <person name="Ramamoorthy G."/>
            <person name="Schmitz R.J."/>
            <person name="Gryganskyi A."/>
            <person name="Culley D."/>
            <person name="Magnuson J."/>
            <person name="James T.Y."/>
            <person name="O'Malley M.A."/>
            <person name="Stajich J.E."/>
            <person name="Spatafora J.W."/>
            <person name="Visel A."/>
            <person name="Grigoriev I.V."/>
        </authorList>
    </citation>
    <scope>NUCLEOTIDE SEQUENCE [LARGE SCALE GENOMIC DNA]</scope>
    <source>
        <strain evidence="1 2">NRRL Y-17943</strain>
    </source>
</reference>
<sequence>MAILDSHNNAAEMFEAYIAAVFFSADSLDSTKANAFAILNEWLEPIMDQLAAEEQHDGVSIASDDSQLDRDASGSKSRLHEMQQRLYITELNYQEKSMVPGGAKGTQGLRWKVSCSARYNGLYIAHGVVRDTKKKAAEVAAYLVLNEIKDTGFRMRLGRR</sequence>
<name>A0A1Y1UN35_9TREE</name>
<proteinExistence type="predicted"/>
<dbReference type="SUPFAM" id="SSF54768">
    <property type="entry name" value="dsRNA-binding domain-like"/>
    <property type="match status" value="1"/>
</dbReference>
<protein>
    <submittedName>
        <fullName evidence="1">Uncharacterized protein</fullName>
    </submittedName>
</protein>
<evidence type="ECO:0000313" key="1">
    <source>
        <dbReference type="EMBL" id="ORX38927.1"/>
    </source>
</evidence>
<evidence type="ECO:0000313" key="2">
    <source>
        <dbReference type="Proteomes" id="UP000193218"/>
    </source>
</evidence>
<accession>A0A1Y1UN35</accession>
<dbReference type="GeneID" id="33560849"/>